<evidence type="ECO:0000313" key="3">
    <source>
        <dbReference type="EMBL" id="AEK80891.1"/>
    </source>
</evidence>
<dbReference type="AlphaFoldDB" id="E0W5J0"/>
<gene>
    <name evidence="3" type="primary">Avh</name>
</gene>
<proteinExistence type="predicted"/>
<accession>E0W5J0</accession>
<name>E0W5J0_PHYSO</name>
<evidence type="ECO:0000256" key="1">
    <source>
        <dbReference type="SAM" id="SignalP"/>
    </source>
</evidence>
<dbReference type="VEuPathDB" id="FungiDB:PHYSODRAFT_292791"/>
<dbReference type="EMBL" id="JN254078">
    <property type="protein sequence ID" value="AEK80891.1"/>
    <property type="molecule type" value="Genomic_DNA"/>
</dbReference>
<evidence type="ECO:0000313" key="2">
    <source>
        <dbReference type="EMBL" id="AEK80889.1"/>
    </source>
</evidence>
<dbReference type="KEGG" id="psoj:PHYSODRAFT_292791"/>
<dbReference type="KEGG" id="psoj:PHYSODRAFT_288906"/>
<sequence>MRAFLILLLVLVTLVATVAVSASNHQTSQNLNQPTDAPESETAQGRMLLRTAFDDFEERGVMDSPKKMGKSTVKSYHKVGLDGYVNIKSGALDMEKTTSTFLTKSFNPDQVHKWLQLDDGRSSWHVREFMTCTRRSIWYPGWKSRFN</sequence>
<dbReference type="VEuPathDB" id="FungiDB:PHYSODRAFT_288906"/>
<dbReference type="OrthoDB" id="108362at2759"/>
<feature type="signal peptide" evidence="1">
    <location>
        <begin position="1"/>
        <end position="22"/>
    </location>
</feature>
<organism evidence="3">
    <name type="scientific">Phytophthora sojae</name>
    <name type="common">Soybean stem and root rot agent</name>
    <name type="synonym">Phytophthora megasperma f. sp. glycines</name>
    <dbReference type="NCBI Taxonomy" id="67593"/>
    <lineage>
        <taxon>Eukaryota</taxon>
        <taxon>Sar</taxon>
        <taxon>Stramenopiles</taxon>
        <taxon>Oomycota</taxon>
        <taxon>Peronosporomycetes</taxon>
        <taxon>Peronosporales</taxon>
        <taxon>Peronosporaceae</taxon>
        <taxon>Phytophthora</taxon>
    </lineage>
</organism>
<reference evidence="3" key="1">
    <citation type="journal article" date="2011" name="Plant Cell">
        <title>Transcriptional programming and functional interactions within the Phytophthora sojae RXLR effector repertoire.</title>
        <authorList>
            <person name="Wang Q."/>
            <person name="Han C."/>
            <person name="Ferreira A.O."/>
            <person name="Yu X."/>
            <person name="Ye W."/>
            <person name="Tripathy S."/>
            <person name="Kale S.D."/>
            <person name="Gu B."/>
            <person name="Sheng Y."/>
            <person name="Sui Y."/>
            <person name="Wang X."/>
            <person name="Zhang Z."/>
            <person name="Cheng B."/>
            <person name="Dong S."/>
            <person name="Shan W."/>
            <person name="Zheng X."/>
            <person name="Dou D."/>
            <person name="Tyler B.M."/>
            <person name="Wang Y."/>
        </authorList>
    </citation>
    <scope>NUCLEOTIDE SEQUENCE</scope>
    <source>
        <strain evidence="2">P7064</strain>
        <strain evidence="3">P7076</strain>
    </source>
</reference>
<dbReference type="RefSeq" id="XP_009540015.1">
    <property type="nucleotide sequence ID" value="XM_009541720.1"/>
</dbReference>
<dbReference type="EMBL" id="JN254076">
    <property type="protein sequence ID" value="AEK80889.1"/>
    <property type="molecule type" value="Genomic_DNA"/>
</dbReference>
<feature type="chain" id="PRO_5007652930" evidence="1">
    <location>
        <begin position="23"/>
        <end position="147"/>
    </location>
</feature>
<dbReference type="RefSeq" id="XP_009537127.1">
    <property type="nucleotide sequence ID" value="XM_009538832.1"/>
</dbReference>
<protein>
    <submittedName>
        <fullName evidence="3">Avh197</fullName>
    </submittedName>
</protein>
<keyword evidence="1" id="KW-0732">Signal</keyword>